<dbReference type="SUPFAM" id="SSF101327">
    <property type="entry name" value="YgfB-like"/>
    <property type="match status" value="1"/>
</dbReference>
<dbReference type="InterPro" id="IPR011978">
    <property type="entry name" value="YgfB-like"/>
</dbReference>
<dbReference type="EMBL" id="JRQD01000002">
    <property type="protein sequence ID" value="KGM07370.1"/>
    <property type="molecule type" value="Genomic_DNA"/>
</dbReference>
<dbReference type="Pfam" id="PF03695">
    <property type="entry name" value="UPF0149"/>
    <property type="match status" value="1"/>
</dbReference>
<dbReference type="STRING" id="392484.LP43_0980"/>
<dbReference type="Proteomes" id="UP000029999">
    <property type="component" value="Unassembled WGS sequence"/>
</dbReference>
<dbReference type="Gene3D" id="1.20.120.740">
    <property type="entry name" value="YgfB uncharacterised protein family UPF0149, PF03695"/>
    <property type="match status" value="1"/>
</dbReference>
<dbReference type="RefSeq" id="WP_036312583.1">
    <property type="nucleotide sequence ID" value="NZ_JRQD01000002.1"/>
</dbReference>
<proteinExistence type="inferred from homology"/>
<dbReference type="PANTHER" id="PTHR37528">
    <property type="entry name" value="UPF0149 PROTEIN YGFB"/>
    <property type="match status" value="1"/>
</dbReference>
<gene>
    <name evidence="2" type="ORF">LP43_0980</name>
</gene>
<evidence type="ECO:0000313" key="3">
    <source>
        <dbReference type="Proteomes" id="UP000029999"/>
    </source>
</evidence>
<protein>
    <recommendedName>
        <fullName evidence="4">YecA family protein</fullName>
    </recommendedName>
</protein>
<dbReference type="AlphaFoldDB" id="A0A0A0BHM3"/>
<comment type="caution">
    <text evidence="2">The sequence shown here is derived from an EMBL/GenBank/DDBJ whole genome shotgun (WGS) entry which is preliminary data.</text>
</comment>
<dbReference type="GO" id="GO:0005829">
    <property type="term" value="C:cytosol"/>
    <property type="evidence" value="ECO:0007669"/>
    <property type="project" value="TreeGrafter"/>
</dbReference>
<comment type="similarity">
    <text evidence="1">Belongs to the UPF0149 family.</text>
</comment>
<sequence length="182" mass="20367">MSQLYFPSLSPDKQTGDGPATLAELQGALCGLLCMDSMADRTTWYKKLFDDFAPAEEEKLDLTHLFDDTIQALNSLDFNFQMELPADNAPLSSRLSALSDWCQGLAYGLGASGMSNETELSDDCQEYVTDVIKISQVSFDDVEESEDERANFEELVEYLRMGLFLLYGEMQPVDPTQESTEH</sequence>
<name>A0A0A0BHM3_9GAMM</name>
<evidence type="ECO:0000256" key="1">
    <source>
        <dbReference type="ARBA" id="ARBA00038308"/>
    </source>
</evidence>
<reference evidence="2 3" key="1">
    <citation type="submission" date="2014-09" db="EMBL/GenBank/DDBJ databases">
        <authorList>
            <person name="Grob C."/>
            <person name="Taubert M."/>
            <person name="Howat A.M."/>
            <person name="Burns O.J."/>
            <person name="Dixon J.L."/>
            <person name="Chen Y."/>
            <person name="Murrell J.C."/>
        </authorList>
    </citation>
    <scope>NUCLEOTIDE SEQUENCE [LARGE SCALE GENOMIC DNA]</scope>
    <source>
        <strain evidence="2">L4</strain>
    </source>
</reference>
<organism evidence="2 3">
    <name type="scientific">Methylophaga thiooxydans</name>
    <dbReference type="NCBI Taxonomy" id="392484"/>
    <lineage>
        <taxon>Bacteria</taxon>
        <taxon>Pseudomonadati</taxon>
        <taxon>Pseudomonadota</taxon>
        <taxon>Gammaproteobacteria</taxon>
        <taxon>Thiotrichales</taxon>
        <taxon>Piscirickettsiaceae</taxon>
        <taxon>Methylophaga</taxon>
    </lineage>
</organism>
<accession>A0A0A0BHM3</accession>
<evidence type="ECO:0008006" key="4">
    <source>
        <dbReference type="Google" id="ProtNLM"/>
    </source>
</evidence>
<evidence type="ECO:0000313" key="2">
    <source>
        <dbReference type="EMBL" id="KGM07370.1"/>
    </source>
</evidence>
<dbReference type="PANTHER" id="PTHR37528:SF1">
    <property type="entry name" value="UPF0149 PROTEIN YGFB"/>
    <property type="match status" value="1"/>
</dbReference>
<dbReference type="InterPro" id="IPR036255">
    <property type="entry name" value="YgfB-like_sf"/>
</dbReference>